<name>A0A495JI14_9ACTN</name>
<keyword evidence="3" id="KW-1185">Reference proteome</keyword>
<dbReference type="EMBL" id="RBKT01000001">
    <property type="protein sequence ID" value="RKR88547.1"/>
    <property type="molecule type" value="Genomic_DNA"/>
</dbReference>
<gene>
    <name evidence="2" type="ORF">BDK92_2875</name>
</gene>
<evidence type="ECO:0000256" key="1">
    <source>
        <dbReference type="SAM" id="MobiDB-lite"/>
    </source>
</evidence>
<feature type="compositionally biased region" description="Pro residues" evidence="1">
    <location>
        <begin position="147"/>
        <end position="163"/>
    </location>
</feature>
<sequence>MLIADAGGDYSGSTNWFNYDVKQMWKTLENQETDGHWQRVAGWRRTHELAGTHLSRLRAYREGLIQAWPPEKSAASKAYVERLDYLIDSVEQSFEAAVANRDALSGATGAISDARRQLKSIHEEYVRKLAAQEEYERKLPSASATPSPTPTPSPSPGPAPTPPVSQAELDRLNNRARSIMYGLSSELVQAQAQLRQPPPYQGRPQRDDYDPDVYGGGSPPTIPPVVPVPTTTGTGPSMPAGAGSVQHVVPAPTAPSVGPVLGGNGPTLGSAAPVAPTAPTPSITPPVITPTPSPTPGIGTGFPPALPPTPGGFGTPYPGALGTTPMTGGLTKPAVGGVANVPRAMAPGGMIGGMPTVGQPGVGVSPVRQINPVGGMIGGGGGMAGGTTQMGGAGQRSVVPPGGRAGQHRGEEASSQHWDPDNPWATDEGVAPVMRAPRDAGRIDPGPAIGFDR</sequence>
<reference evidence="2 3" key="1">
    <citation type="submission" date="2018-10" db="EMBL/GenBank/DDBJ databases">
        <title>Sequencing the genomes of 1000 actinobacteria strains.</title>
        <authorList>
            <person name="Klenk H.-P."/>
        </authorList>
    </citation>
    <scope>NUCLEOTIDE SEQUENCE [LARGE SCALE GENOMIC DNA]</scope>
    <source>
        <strain evidence="2 3">DSM 45175</strain>
    </source>
</reference>
<feature type="region of interest" description="Disordered" evidence="1">
    <location>
        <begin position="389"/>
        <end position="453"/>
    </location>
</feature>
<proteinExistence type="predicted"/>
<protein>
    <recommendedName>
        <fullName evidence="4">PPE family protein</fullName>
    </recommendedName>
</protein>
<dbReference type="RefSeq" id="WP_121157163.1">
    <property type="nucleotide sequence ID" value="NZ_RBKT01000001.1"/>
</dbReference>
<dbReference type="Proteomes" id="UP000277671">
    <property type="component" value="Unassembled WGS sequence"/>
</dbReference>
<evidence type="ECO:0008006" key="4">
    <source>
        <dbReference type="Google" id="ProtNLM"/>
    </source>
</evidence>
<feature type="region of interest" description="Disordered" evidence="1">
    <location>
        <begin position="133"/>
        <end position="166"/>
    </location>
</feature>
<accession>A0A495JI14</accession>
<feature type="compositionally biased region" description="Basic and acidic residues" evidence="1">
    <location>
        <begin position="408"/>
        <end position="420"/>
    </location>
</feature>
<evidence type="ECO:0000313" key="3">
    <source>
        <dbReference type="Proteomes" id="UP000277671"/>
    </source>
</evidence>
<feature type="region of interest" description="Disordered" evidence="1">
    <location>
        <begin position="194"/>
        <end position="234"/>
    </location>
</feature>
<dbReference type="OrthoDB" id="3384464at2"/>
<dbReference type="AlphaFoldDB" id="A0A495JI14"/>
<organism evidence="2 3">
    <name type="scientific">Micromonospora pisi</name>
    <dbReference type="NCBI Taxonomy" id="589240"/>
    <lineage>
        <taxon>Bacteria</taxon>
        <taxon>Bacillati</taxon>
        <taxon>Actinomycetota</taxon>
        <taxon>Actinomycetes</taxon>
        <taxon>Micromonosporales</taxon>
        <taxon>Micromonosporaceae</taxon>
        <taxon>Micromonospora</taxon>
    </lineage>
</organism>
<comment type="caution">
    <text evidence="2">The sequence shown here is derived from an EMBL/GenBank/DDBJ whole genome shotgun (WGS) entry which is preliminary data.</text>
</comment>
<evidence type="ECO:0000313" key="2">
    <source>
        <dbReference type="EMBL" id="RKR88547.1"/>
    </source>
</evidence>